<dbReference type="EMBL" id="BAAAEI010000012">
    <property type="protein sequence ID" value="GAA0358647.1"/>
    <property type="molecule type" value="Genomic_DNA"/>
</dbReference>
<name>A0ABN0XAF2_9ALTE</name>
<organism evidence="1 2">
    <name type="scientific">Bowmanella denitrificans</name>
    <dbReference type="NCBI Taxonomy" id="366582"/>
    <lineage>
        <taxon>Bacteria</taxon>
        <taxon>Pseudomonadati</taxon>
        <taxon>Pseudomonadota</taxon>
        <taxon>Gammaproteobacteria</taxon>
        <taxon>Alteromonadales</taxon>
        <taxon>Alteromonadaceae</taxon>
        <taxon>Bowmanella</taxon>
    </lineage>
</organism>
<evidence type="ECO:0000313" key="1">
    <source>
        <dbReference type="EMBL" id="GAA0358647.1"/>
    </source>
</evidence>
<dbReference type="Proteomes" id="UP001501757">
    <property type="component" value="Unassembled WGS sequence"/>
</dbReference>
<reference evidence="1 2" key="1">
    <citation type="journal article" date="2019" name="Int. J. Syst. Evol. Microbiol.">
        <title>The Global Catalogue of Microorganisms (GCM) 10K type strain sequencing project: providing services to taxonomists for standard genome sequencing and annotation.</title>
        <authorList>
            <consortium name="The Broad Institute Genomics Platform"/>
            <consortium name="The Broad Institute Genome Sequencing Center for Infectious Disease"/>
            <person name="Wu L."/>
            <person name="Ma J."/>
        </authorList>
    </citation>
    <scope>NUCLEOTIDE SEQUENCE [LARGE SCALE GENOMIC DNA]</scope>
    <source>
        <strain evidence="1 2">JCM 13378</strain>
    </source>
</reference>
<accession>A0ABN0XAF2</accession>
<keyword evidence="2" id="KW-1185">Reference proteome</keyword>
<sequence>MTMTPSLFILLFIGLLLLSLGLCWLDYRQGWQLVKWLQGGVASPFPEQNSAVKEKDQRIQQLEQRIQVLESIVTEPAYELSREIDKLRTE</sequence>
<protein>
    <recommendedName>
        <fullName evidence="3">Phage shock protein B</fullName>
    </recommendedName>
</protein>
<evidence type="ECO:0000313" key="2">
    <source>
        <dbReference type="Proteomes" id="UP001501757"/>
    </source>
</evidence>
<proteinExistence type="predicted"/>
<comment type="caution">
    <text evidence="1">The sequence shown here is derived from an EMBL/GenBank/DDBJ whole genome shotgun (WGS) entry which is preliminary data.</text>
</comment>
<evidence type="ECO:0008006" key="3">
    <source>
        <dbReference type="Google" id="ProtNLM"/>
    </source>
</evidence>
<gene>
    <name evidence="1" type="ORF">GCM10009092_23570</name>
</gene>